<dbReference type="EMBL" id="JBHTCC010000002">
    <property type="protein sequence ID" value="MFC7298994.1"/>
    <property type="molecule type" value="Genomic_DNA"/>
</dbReference>
<dbReference type="PANTHER" id="PTHR47870:SF4">
    <property type="entry name" value="CYTOCHROME C-TYPE BIOGENESIS PROTEIN CYCH"/>
    <property type="match status" value="1"/>
</dbReference>
<dbReference type="InterPro" id="IPR017560">
    <property type="entry name" value="Cyt_c_biogenesis_CcmI"/>
</dbReference>
<dbReference type="InterPro" id="IPR056413">
    <property type="entry name" value="TPR_CcmH_CycH"/>
</dbReference>
<keyword evidence="3" id="KW-0201">Cytochrome c-type biogenesis</keyword>
<dbReference type="Proteomes" id="UP001596379">
    <property type="component" value="Unassembled WGS sequence"/>
</dbReference>
<keyword evidence="2" id="KW-0677">Repeat</keyword>
<dbReference type="InterPro" id="IPR051263">
    <property type="entry name" value="C-type_cytochrome_biogenesis"/>
</dbReference>
<comment type="caution">
    <text evidence="6">The sequence shown here is derived from an EMBL/GenBank/DDBJ whole genome shotgun (WGS) entry which is preliminary data.</text>
</comment>
<dbReference type="PANTHER" id="PTHR47870">
    <property type="entry name" value="CYTOCHROME C-TYPE BIOGENESIS PROTEIN CCMH"/>
    <property type="match status" value="1"/>
</dbReference>
<reference evidence="7" key="1">
    <citation type="journal article" date="2019" name="Int. J. Syst. Evol. Microbiol.">
        <title>The Global Catalogue of Microorganisms (GCM) 10K type strain sequencing project: providing services to taxonomists for standard genome sequencing and annotation.</title>
        <authorList>
            <consortium name="The Broad Institute Genomics Platform"/>
            <consortium name="The Broad Institute Genome Sequencing Center for Infectious Disease"/>
            <person name="Wu L."/>
            <person name="Ma J."/>
        </authorList>
    </citation>
    <scope>NUCLEOTIDE SEQUENCE [LARGE SCALE GENOMIC DNA]</scope>
    <source>
        <strain evidence="7">CCUG 36956</strain>
    </source>
</reference>
<evidence type="ECO:0000259" key="5">
    <source>
        <dbReference type="Pfam" id="PF23914"/>
    </source>
</evidence>
<protein>
    <submittedName>
        <fullName evidence="6">C-type cytochrome biogenesis protein CcmI</fullName>
    </submittedName>
</protein>
<proteinExistence type="predicted"/>
<evidence type="ECO:0000256" key="2">
    <source>
        <dbReference type="ARBA" id="ARBA00022737"/>
    </source>
</evidence>
<dbReference type="InterPro" id="IPR011990">
    <property type="entry name" value="TPR-like_helical_dom_sf"/>
</dbReference>
<dbReference type="NCBIfam" id="TIGR03142">
    <property type="entry name" value="cytochro_ccmI"/>
    <property type="match status" value="1"/>
</dbReference>
<evidence type="ECO:0000313" key="6">
    <source>
        <dbReference type="EMBL" id="MFC7298994.1"/>
    </source>
</evidence>
<keyword evidence="7" id="KW-1185">Reference proteome</keyword>
<comment type="subcellular location">
    <subcellularLocation>
        <location evidence="1">Cell envelope</location>
    </subcellularLocation>
</comment>
<dbReference type="Gene3D" id="1.25.40.10">
    <property type="entry name" value="Tetratricopeptide repeat domain"/>
    <property type="match status" value="1"/>
</dbReference>
<evidence type="ECO:0000256" key="3">
    <source>
        <dbReference type="ARBA" id="ARBA00022748"/>
    </source>
</evidence>
<sequence length="288" mass="31092">MDYLFFGSAAVLTLAVVSMLVPRLWRGTAANSVEPSDVNLAVLRNQMDELERDLASGTLSRAVHEQAKQELQRRVLEEASAKVATSAAASSSKPVATALAILLPIAALSSYLALGNPAAIAPQAQTSSVVTQTDINAMVASLEEKLRRNPDNSPGWAMLGRSYRAFGRHEDAVMAFAKAGSTVDIDPQLLTEYAESLAFSRNGELAGEPTQLLQRALKLDPNHALALVLAGSAAAQRTDYANAIIYWKRLHAQMPPNSEGARSIEESLERVRRAQRDAMKASIRENSR</sequence>
<evidence type="ECO:0000313" key="7">
    <source>
        <dbReference type="Proteomes" id="UP001596379"/>
    </source>
</evidence>
<evidence type="ECO:0000256" key="1">
    <source>
        <dbReference type="ARBA" id="ARBA00004196"/>
    </source>
</evidence>
<dbReference type="Pfam" id="PF23914">
    <property type="entry name" value="TPR_CcmH_CycH"/>
    <property type="match status" value="1"/>
</dbReference>
<gene>
    <name evidence="6" type="primary">ccmI</name>
    <name evidence="6" type="ORF">ACFQO0_11175</name>
</gene>
<organism evidence="6 7">
    <name type="scientific">Herminiimonas aquatilis</name>
    <dbReference type="NCBI Taxonomy" id="345342"/>
    <lineage>
        <taxon>Bacteria</taxon>
        <taxon>Pseudomonadati</taxon>
        <taxon>Pseudomonadota</taxon>
        <taxon>Betaproteobacteria</taxon>
        <taxon>Burkholderiales</taxon>
        <taxon>Oxalobacteraceae</taxon>
        <taxon>Herminiimonas</taxon>
    </lineage>
</organism>
<dbReference type="SUPFAM" id="SSF48452">
    <property type="entry name" value="TPR-like"/>
    <property type="match status" value="1"/>
</dbReference>
<keyword evidence="4" id="KW-0802">TPR repeat</keyword>
<accession>A0ABW2J659</accession>
<name>A0ABW2J659_9BURK</name>
<feature type="domain" description="Cytochrome c-type biogenesis protein H TPR" evidence="5">
    <location>
        <begin position="126"/>
        <end position="259"/>
    </location>
</feature>
<evidence type="ECO:0000256" key="4">
    <source>
        <dbReference type="ARBA" id="ARBA00022803"/>
    </source>
</evidence>
<dbReference type="RefSeq" id="WP_382234613.1">
    <property type="nucleotide sequence ID" value="NZ_JBHTCC010000002.1"/>
</dbReference>